<organism evidence="7 8">
    <name type="scientific">Microthlaspi erraticum</name>
    <dbReference type="NCBI Taxonomy" id="1685480"/>
    <lineage>
        <taxon>Eukaryota</taxon>
        <taxon>Viridiplantae</taxon>
        <taxon>Streptophyta</taxon>
        <taxon>Embryophyta</taxon>
        <taxon>Tracheophyta</taxon>
        <taxon>Spermatophyta</taxon>
        <taxon>Magnoliopsida</taxon>
        <taxon>eudicotyledons</taxon>
        <taxon>Gunneridae</taxon>
        <taxon>Pentapetalae</taxon>
        <taxon>rosids</taxon>
        <taxon>malvids</taxon>
        <taxon>Brassicales</taxon>
        <taxon>Brassicaceae</taxon>
        <taxon>Coluteocarpeae</taxon>
        <taxon>Microthlaspi</taxon>
    </lineage>
</organism>
<dbReference type="InterPro" id="IPR010264">
    <property type="entry name" value="Self-incomp_S1"/>
</dbReference>
<keyword evidence="4 6" id="KW-0964">Secreted</keyword>
<keyword evidence="8" id="KW-1185">Reference proteome</keyword>
<dbReference type="GO" id="GO:0060320">
    <property type="term" value="P:rejection of self pollen"/>
    <property type="evidence" value="ECO:0007669"/>
    <property type="project" value="UniProtKB-KW"/>
</dbReference>
<name>A0A6D2K158_9BRAS</name>
<protein>
    <recommendedName>
        <fullName evidence="6">S-protein homolog</fullName>
    </recommendedName>
</protein>
<feature type="chain" id="PRO_5025717975" description="S-protein homolog" evidence="6">
    <location>
        <begin position="29"/>
        <end position="275"/>
    </location>
</feature>
<evidence type="ECO:0000256" key="1">
    <source>
        <dbReference type="ARBA" id="ARBA00004613"/>
    </source>
</evidence>
<evidence type="ECO:0000313" key="7">
    <source>
        <dbReference type="EMBL" id="CAA7045786.1"/>
    </source>
</evidence>
<reference evidence="7" key="1">
    <citation type="submission" date="2020-01" db="EMBL/GenBank/DDBJ databases">
        <authorList>
            <person name="Mishra B."/>
        </authorList>
    </citation>
    <scope>NUCLEOTIDE SEQUENCE [LARGE SCALE GENOMIC DNA]</scope>
</reference>
<evidence type="ECO:0000313" key="8">
    <source>
        <dbReference type="Proteomes" id="UP000467841"/>
    </source>
</evidence>
<dbReference type="Pfam" id="PF05938">
    <property type="entry name" value="Self-incomp_S1"/>
    <property type="match status" value="1"/>
</dbReference>
<sequence>MIPMNRLSCLLYALASSLIIMSNTGVSAQTSTVWIRNSLHSHKDLIVHCKSYMEDMGYHRVHSTGSYSLRYREVENDDDYTVFCRLWQGPNFKHHQVFDVDNGNIWEAREDGIYLSLDLRKPAFVYSWDDRTSKASSLRSTYVSLKILRVAYLHLLTIIYRIQVTDNYYYSLKILKRLRFIDESAKIVTVNGDVRKYDVAVLASQVLEAELMASSSSSSSRSSFDFLCNSDFSITTISSRRSNWKIFSRLIKFISFYRSPNASTASRPPTWQFSR</sequence>
<gene>
    <name evidence="7" type="ORF">MERR_LOCUS33021</name>
</gene>
<comment type="subcellular location">
    <subcellularLocation>
        <location evidence="1 6">Secreted</location>
    </subcellularLocation>
</comment>
<evidence type="ECO:0000256" key="4">
    <source>
        <dbReference type="ARBA" id="ARBA00022525"/>
    </source>
</evidence>
<evidence type="ECO:0000256" key="2">
    <source>
        <dbReference type="ARBA" id="ARBA00005581"/>
    </source>
</evidence>
<dbReference type="AlphaFoldDB" id="A0A6D2K158"/>
<comment type="caution">
    <text evidence="7">The sequence shown here is derived from an EMBL/GenBank/DDBJ whole genome shotgun (WGS) entry which is preliminary data.</text>
</comment>
<dbReference type="OrthoDB" id="1137325at2759"/>
<comment type="similarity">
    <text evidence="2 6">Belongs to the plant self-incompatibility (S1) protein family.</text>
</comment>
<dbReference type="Proteomes" id="UP000467841">
    <property type="component" value="Unassembled WGS sequence"/>
</dbReference>
<evidence type="ECO:0000256" key="3">
    <source>
        <dbReference type="ARBA" id="ARBA00022471"/>
    </source>
</evidence>
<evidence type="ECO:0000256" key="5">
    <source>
        <dbReference type="ARBA" id="ARBA00022729"/>
    </source>
</evidence>
<dbReference type="EMBL" id="CACVBM020001329">
    <property type="protein sequence ID" value="CAA7045786.1"/>
    <property type="molecule type" value="Genomic_DNA"/>
</dbReference>
<feature type="signal peptide" evidence="6">
    <location>
        <begin position="1"/>
        <end position="28"/>
    </location>
</feature>
<proteinExistence type="inferred from homology"/>
<keyword evidence="5 6" id="KW-0732">Signal</keyword>
<accession>A0A6D2K158</accession>
<evidence type="ECO:0000256" key="6">
    <source>
        <dbReference type="RuleBase" id="RU367044"/>
    </source>
</evidence>
<dbReference type="PANTHER" id="PTHR31232:SF35">
    <property type="entry name" value="S-PROTEIN HOMOLOG 26"/>
    <property type="match status" value="1"/>
</dbReference>
<keyword evidence="3 6" id="KW-0713">Self-incompatibility</keyword>
<dbReference type="GO" id="GO:0005576">
    <property type="term" value="C:extracellular region"/>
    <property type="evidence" value="ECO:0007669"/>
    <property type="project" value="UniProtKB-SubCell"/>
</dbReference>
<dbReference type="PANTHER" id="PTHR31232">
    <property type="match status" value="1"/>
</dbReference>